<keyword evidence="5" id="KW-0378">Hydrolase</keyword>
<evidence type="ECO:0000256" key="5">
    <source>
        <dbReference type="ARBA" id="ARBA00022801"/>
    </source>
</evidence>
<dbReference type="InterPro" id="IPR032566">
    <property type="entry name" value="Znf-C2HE"/>
</dbReference>
<dbReference type="GO" id="GO:0033699">
    <property type="term" value="F:DNA 5'-adenosine monophosphate hydrolase activity"/>
    <property type="evidence" value="ECO:0007669"/>
    <property type="project" value="TreeGrafter"/>
</dbReference>
<dbReference type="GO" id="GO:0005634">
    <property type="term" value="C:nucleus"/>
    <property type="evidence" value="ECO:0007669"/>
    <property type="project" value="UniProtKB-SubCell"/>
</dbReference>
<evidence type="ECO:0000256" key="2">
    <source>
        <dbReference type="ARBA" id="ARBA00022723"/>
    </source>
</evidence>
<dbReference type="GO" id="GO:0003725">
    <property type="term" value="F:double-stranded RNA binding"/>
    <property type="evidence" value="ECO:0007669"/>
    <property type="project" value="TreeGrafter"/>
</dbReference>
<proteinExistence type="predicted"/>
<dbReference type="PANTHER" id="PTHR12486">
    <property type="entry name" value="APRATAXIN-RELATED"/>
    <property type="match status" value="1"/>
</dbReference>
<evidence type="ECO:0000256" key="7">
    <source>
        <dbReference type="ARBA" id="ARBA00023125"/>
    </source>
</evidence>
<evidence type="ECO:0000256" key="1">
    <source>
        <dbReference type="ARBA" id="ARBA00004123"/>
    </source>
</evidence>
<comment type="caution">
    <text evidence="14">The sequence shown here is derived from an EMBL/GenBank/DDBJ whole genome shotgun (WGS) entry which is preliminary data.</text>
</comment>
<dbReference type="PROSITE" id="PS00892">
    <property type="entry name" value="HIT_1"/>
    <property type="match status" value="1"/>
</dbReference>
<dbReference type="GO" id="GO:0003697">
    <property type="term" value="F:single-stranded DNA binding"/>
    <property type="evidence" value="ECO:0007669"/>
    <property type="project" value="TreeGrafter"/>
</dbReference>
<dbReference type="InterPro" id="IPR036265">
    <property type="entry name" value="HIT-like_sf"/>
</dbReference>
<evidence type="ECO:0000256" key="6">
    <source>
        <dbReference type="ARBA" id="ARBA00022833"/>
    </source>
</evidence>
<dbReference type="PROSITE" id="PS50157">
    <property type="entry name" value="ZINC_FINGER_C2H2_2"/>
    <property type="match status" value="1"/>
</dbReference>
<feature type="domain" description="C2H2-type" evidence="12">
    <location>
        <begin position="159"/>
        <end position="186"/>
    </location>
</feature>
<dbReference type="Gene3D" id="3.30.428.10">
    <property type="entry name" value="HIT-like"/>
    <property type="match status" value="1"/>
</dbReference>
<evidence type="ECO:0000313" key="15">
    <source>
        <dbReference type="Proteomes" id="UP001374579"/>
    </source>
</evidence>
<dbReference type="GO" id="GO:0000012">
    <property type="term" value="P:single strand break repair"/>
    <property type="evidence" value="ECO:0007669"/>
    <property type="project" value="TreeGrafter"/>
</dbReference>
<keyword evidence="4 10" id="KW-0863">Zinc-finger</keyword>
<keyword evidence="9" id="KW-0539">Nucleus</keyword>
<keyword evidence="8" id="KW-0234">DNA repair</keyword>
<dbReference type="PROSITE" id="PS00028">
    <property type="entry name" value="ZINC_FINGER_C2H2_1"/>
    <property type="match status" value="1"/>
</dbReference>
<comment type="subcellular location">
    <subcellularLocation>
        <location evidence="1">Nucleus</location>
    </subcellularLocation>
</comment>
<evidence type="ECO:0000256" key="9">
    <source>
        <dbReference type="ARBA" id="ARBA00023242"/>
    </source>
</evidence>
<dbReference type="AlphaFoldDB" id="A0AAN9AN56"/>
<name>A0AAN9AN56_9CAEN</name>
<keyword evidence="15" id="KW-1185">Reference proteome</keyword>
<evidence type="ECO:0000256" key="11">
    <source>
        <dbReference type="PROSITE-ProRule" id="PRU00464"/>
    </source>
</evidence>
<dbReference type="Pfam" id="PF16278">
    <property type="entry name" value="zf-C2HE"/>
    <property type="match status" value="1"/>
</dbReference>
<reference evidence="14 15" key="1">
    <citation type="submission" date="2024-02" db="EMBL/GenBank/DDBJ databases">
        <title>Chromosome-scale genome assembly of the rough periwinkle Littorina saxatilis.</title>
        <authorList>
            <person name="De Jode A."/>
            <person name="Faria R."/>
            <person name="Formenti G."/>
            <person name="Sims Y."/>
            <person name="Smith T.P."/>
            <person name="Tracey A."/>
            <person name="Wood J.M.D."/>
            <person name="Zagrodzka Z.B."/>
            <person name="Johannesson K."/>
            <person name="Butlin R.K."/>
            <person name="Leder E.H."/>
        </authorList>
    </citation>
    <scope>NUCLEOTIDE SEQUENCE [LARGE SCALE GENOMIC DNA]</scope>
    <source>
        <strain evidence="14">Snail1</strain>
        <tissue evidence="14">Muscle</tissue>
    </source>
</reference>
<dbReference type="EMBL" id="JBAMIC010000024">
    <property type="protein sequence ID" value="KAK7090073.1"/>
    <property type="molecule type" value="Genomic_DNA"/>
</dbReference>
<keyword evidence="3" id="KW-0227">DNA damage</keyword>
<dbReference type="GO" id="GO:1990165">
    <property type="term" value="F:single-strand break-containing DNA binding"/>
    <property type="evidence" value="ECO:0007669"/>
    <property type="project" value="TreeGrafter"/>
</dbReference>
<organism evidence="14 15">
    <name type="scientific">Littorina saxatilis</name>
    <dbReference type="NCBI Taxonomy" id="31220"/>
    <lineage>
        <taxon>Eukaryota</taxon>
        <taxon>Metazoa</taxon>
        <taxon>Spiralia</taxon>
        <taxon>Lophotrochozoa</taxon>
        <taxon>Mollusca</taxon>
        <taxon>Gastropoda</taxon>
        <taxon>Caenogastropoda</taxon>
        <taxon>Littorinimorpha</taxon>
        <taxon>Littorinoidea</taxon>
        <taxon>Littorinidae</taxon>
        <taxon>Littorina</taxon>
    </lineage>
</organism>
<evidence type="ECO:0000259" key="13">
    <source>
        <dbReference type="PROSITE" id="PS51084"/>
    </source>
</evidence>
<dbReference type="SUPFAM" id="SSF54197">
    <property type="entry name" value="HIT-like"/>
    <property type="match status" value="1"/>
</dbReference>
<dbReference type="Proteomes" id="UP001374579">
    <property type="component" value="Unassembled WGS sequence"/>
</dbReference>
<dbReference type="InterPro" id="IPR036236">
    <property type="entry name" value="Znf_C2H2_sf"/>
</dbReference>
<feature type="domain" description="HIT" evidence="13">
    <location>
        <begin position="11"/>
        <end position="114"/>
    </location>
</feature>
<evidence type="ECO:0000256" key="8">
    <source>
        <dbReference type="ARBA" id="ARBA00023204"/>
    </source>
</evidence>
<evidence type="ECO:0000256" key="3">
    <source>
        <dbReference type="ARBA" id="ARBA00022763"/>
    </source>
</evidence>
<evidence type="ECO:0000313" key="14">
    <source>
        <dbReference type="EMBL" id="KAK7090073.1"/>
    </source>
</evidence>
<keyword evidence="2" id="KW-0479">Metal-binding</keyword>
<keyword evidence="7" id="KW-0238">DNA-binding</keyword>
<evidence type="ECO:0000259" key="12">
    <source>
        <dbReference type="PROSITE" id="PS50157"/>
    </source>
</evidence>
<protein>
    <recommendedName>
        <fullName evidence="16">Aprataxin</fullName>
    </recommendedName>
</protein>
<dbReference type="Pfam" id="PF11969">
    <property type="entry name" value="DcpS_C"/>
    <property type="match status" value="1"/>
</dbReference>
<evidence type="ECO:0000256" key="4">
    <source>
        <dbReference type="ARBA" id="ARBA00022771"/>
    </source>
</evidence>
<accession>A0AAN9AN56</accession>
<evidence type="ECO:0000256" key="10">
    <source>
        <dbReference type="PROSITE-ProRule" id="PRU00042"/>
    </source>
</evidence>
<dbReference type="InterPro" id="IPR019808">
    <property type="entry name" value="Histidine_triad_CS"/>
</dbReference>
<dbReference type="SUPFAM" id="SSF57667">
    <property type="entry name" value="beta-beta-alpha zinc fingers"/>
    <property type="match status" value="1"/>
</dbReference>
<gene>
    <name evidence="14" type="ORF">V1264_009924</name>
</gene>
<feature type="short sequence motif" description="Histidine triad motif" evidence="11">
    <location>
        <begin position="99"/>
        <end position="103"/>
    </location>
</feature>
<dbReference type="InterPro" id="IPR011146">
    <property type="entry name" value="HIT-like"/>
</dbReference>
<dbReference type="PROSITE" id="PS51084">
    <property type="entry name" value="HIT_2"/>
    <property type="match status" value="1"/>
</dbReference>
<dbReference type="SMART" id="SM00355">
    <property type="entry name" value="ZnF_C2H2"/>
    <property type="match status" value="1"/>
</dbReference>
<dbReference type="FunFam" id="3.30.428.10:FF:000004">
    <property type="entry name" value="aprataxin isoform X2"/>
    <property type="match status" value="1"/>
</dbReference>
<evidence type="ECO:0008006" key="16">
    <source>
        <dbReference type="Google" id="ProtNLM"/>
    </source>
</evidence>
<dbReference type="GO" id="GO:0008270">
    <property type="term" value="F:zinc ion binding"/>
    <property type="evidence" value="ECO:0007669"/>
    <property type="project" value="UniProtKB-KW"/>
</dbReference>
<sequence>MASGKTSGHWSMGLLASMDDPELKVTADEKVVVIKDKYPKAKFHFLILPKEKIPNLNSLKPSHLDLLRHIHKKGEEIAGKANKELKFRFGYHAVPSMSHLHMHVISQDFDSPCLKNKKHWNSFTTSYFVDSSEIIRQLEKKGRVEQDGQRANEMLKQDLRCHVCNKAFTTMPSLKAHIVFHNVTKSAGS</sequence>
<dbReference type="PANTHER" id="PTHR12486:SF4">
    <property type="entry name" value="APRATAXIN"/>
    <property type="match status" value="1"/>
</dbReference>
<keyword evidence="6" id="KW-0862">Zinc</keyword>
<dbReference type="GO" id="GO:0030983">
    <property type="term" value="F:mismatched DNA binding"/>
    <property type="evidence" value="ECO:0007669"/>
    <property type="project" value="TreeGrafter"/>
</dbReference>
<dbReference type="InterPro" id="IPR013087">
    <property type="entry name" value="Znf_C2H2_type"/>
</dbReference>